<proteinExistence type="predicted"/>
<name>A0A484MS34_9ASTE</name>
<dbReference type="EMBL" id="OOIL02004425">
    <property type="protein sequence ID" value="VFQ91611.1"/>
    <property type="molecule type" value="Genomic_DNA"/>
</dbReference>
<organism evidence="1 2">
    <name type="scientific">Cuscuta campestris</name>
    <dbReference type="NCBI Taxonomy" id="132261"/>
    <lineage>
        <taxon>Eukaryota</taxon>
        <taxon>Viridiplantae</taxon>
        <taxon>Streptophyta</taxon>
        <taxon>Embryophyta</taxon>
        <taxon>Tracheophyta</taxon>
        <taxon>Spermatophyta</taxon>
        <taxon>Magnoliopsida</taxon>
        <taxon>eudicotyledons</taxon>
        <taxon>Gunneridae</taxon>
        <taxon>Pentapetalae</taxon>
        <taxon>asterids</taxon>
        <taxon>lamiids</taxon>
        <taxon>Solanales</taxon>
        <taxon>Convolvulaceae</taxon>
        <taxon>Cuscuteae</taxon>
        <taxon>Cuscuta</taxon>
        <taxon>Cuscuta subgen. Grammica</taxon>
        <taxon>Cuscuta sect. Cleistogrammica</taxon>
    </lineage>
</organism>
<evidence type="ECO:0000313" key="1">
    <source>
        <dbReference type="EMBL" id="VFQ91611.1"/>
    </source>
</evidence>
<dbReference type="AlphaFoldDB" id="A0A484MS34"/>
<protein>
    <submittedName>
        <fullName evidence="1">Uncharacterized protein</fullName>
    </submittedName>
</protein>
<sequence length="59" mass="6389">MEITAYGSSGKEQCLIDSATTHTILRNKEYFSQMTLMETNVNTISGVAKLIEGSGMACL</sequence>
<accession>A0A484MS34</accession>
<evidence type="ECO:0000313" key="2">
    <source>
        <dbReference type="Proteomes" id="UP000595140"/>
    </source>
</evidence>
<gene>
    <name evidence="1" type="ORF">CCAM_LOCUS33387</name>
</gene>
<dbReference type="Proteomes" id="UP000595140">
    <property type="component" value="Unassembled WGS sequence"/>
</dbReference>
<keyword evidence="2" id="KW-1185">Reference proteome</keyword>
<dbReference type="OrthoDB" id="1726258at2759"/>
<reference evidence="1 2" key="1">
    <citation type="submission" date="2018-04" db="EMBL/GenBank/DDBJ databases">
        <authorList>
            <person name="Vogel A."/>
        </authorList>
    </citation>
    <scope>NUCLEOTIDE SEQUENCE [LARGE SCALE GENOMIC DNA]</scope>
</reference>
<feature type="non-terminal residue" evidence="1">
    <location>
        <position position="59"/>
    </location>
</feature>